<dbReference type="KEGG" id="dwd:DSCW_60370"/>
<dbReference type="EMBL" id="AP021875">
    <property type="protein sequence ID" value="BBO78620.1"/>
    <property type="molecule type" value="Genomic_DNA"/>
</dbReference>
<keyword evidence="3" id="KW-1185">Reference proteome</keyword>
<evidence type="ECO:0000313" key="2">
    <source>
        <dbReference type="EMBL" id="BBO78620.1"/>
    </source>
</evidence>
<gene>
    <name evidence="2" type="ORF">DSCW_60370</name>
</gene>
<dbReference type="Pfam" id="PF14353">
    <property type="entry name" value="CpXC"/>
    <property type="match status" value="1"/>
</dbReference>
<name>A0A5K7ZCS2_9BACT</name>
<feature type="domain" description="CpXC" evidence="1">
    <location>
        <begin position="24"/>
        <end position="145"/>
    </location>
</feature>
<protein>
    <recommendedName>
        <fullName evidence="1">CpXC domain-containing protein</fullName>
    </recommendedName>
</protein>
<reference evidence="2 3" key="1">
    <citation type="submission" date="2019-11" db="EMBL/GenBank/DDBJ databases">
        <title>Comparative genomics of hydrocarbon-degrading Desulfosarcina strains.</title>
        <authorList>
            <person name="Watanabe M."/>
            <person name="Kojima H."/>
            <person name="Fukui M."/>
        </authorList>
    </citation>
    <scope>NUCLEOTIDE SEQUENCE [LARGE SCALE GENOMIC DNA]</scope>
    <source>
        <strain evidence="2 3">PP31</strain>
    </source>
</reference>
<accession>A0A5K7ZCS2</accession>
<dbReference type="InterPro" id="IPR025682">
    <property type="entry name" value="CpXC_dom"/>
</dbReference>
<dbReference type="AlphaFoldDB" id="A0A5K7ZCS2"/>
<evidence type="ECO:0000313" key="3">
    <source>
        <dbReference type="Proteomes" id="UP000427769"/>
    </source>
</evidence>
<dbReference type="Proteomes" id="UP000427769">
    <property type="component" value="Chromosome"/>
</dbReference>
<evidence type="ECO:0000259" key="1">
    <source>
        <dbReference type="Pfam" id="PF14353"/>
    </source>
</evidence>
<dbReference type="OrthoDB" id="5526787at2"/>
<sequence>MVIKGQNLNPKGRLKMTSKAVETIVCPKCRFRQDTELYETINAVEDPELVDRLFAREINVFTCVRCGHKAKVEAPLLFSDLKTEVKIQYFPAIWLDENPAGFCQHYREMKAQLKAFQADFGFMAKSIREQEIRVVFSMEEMIAQIKFKRHPRERSQARS</sequence>
<organism evidence="2 3">
    <name type="scientific">Desulfosarcina widdelii</name>
    <dbReference type="NCBI Taxonomy" id="947919"/>
    <lineage>
        <taxon>Bacteria</taxon>
        <taxon>Pseudomonadati</taxon>
        <taxon>Thermodesulfobacteriota</taxon>
        <taxon>Desulfobacteria</taxon>
        <taxon>Desulfobacterales</taxon>
        <taxon>Desulfosarcinaceae</taxon>
        <taxon>Desulfosarcina</taxon>
    </lineage>
</organism>
<proteinExistence type="predicted"/>